<feature type="binding site" evidence="8">
    <location>
        <position position="179"/>
    </location>
    <ligand>
        <name>L-tyrosine</name>
        <dbReference type="ChEBI" id="CHEBI:58315"/>
    </ligand>
</feature>
<organism evidence="11 12">
    <name type="scientific">Hymenobacter artigasi</name>
    <dbReference type="NCBI Taxonomy" id="2719616"/>
    <lineage>
        <taxon>Bacteria</taxon>
        <taxon>Pseudomonadati</taxon>
        <taxon>Bacteroidota</taxon>
        <taxon>Cytophagia</taxon>
        <taxon>Cytophagales</taxon>
        <taxon>Hymenobacteraceae</taxon>
        <taxon>Hymenobacter</taxon>
    </lineage>
</organism>
<name>A0ABX1HJX6_9BACT</name>
<dbReference type="SUPFAM" id="SSF52374">
    <property type="entry name" value="Nucleotidylyl transferase"/>
    <property type="match status" value="1"/>
</dbReference>
<keyword evidence="6 8" id="KW-0030">Aminoacyl-tRNA synthetase</keyword>
<comment type="catalytic activity">
    <reaction evidence="7 8">
        <text>tRNA(Tyr) + L-tyrosine + ATP = L-tyrosyl-tRNA(Tyr) + AMP + diphosphate + H(+)</text>
        <dbReference type="Rhea" id="RHEA:10220"/>
        <dbReference type="Rhea" id="RHEA-COMP:9706"/>
        <dbReference type="Rhea" id="RHEA-COMP:9707"/>
        <dbReference type="ChEBI" id="CHEBI:15378"/>
        <dbReference type="ChEBI" id="CHEBI:30616"/>
        <dbReference type="ChEBI" id="CHEBI:33019"/>
        <dbReference type="ChEBI" id="CHEBI:58315"/>
        <dbReference type="ChEBI" id="CHEBI:78442"/>
        <dbReference type="ChEBI" id="CHEBI:78536"/>
        <dbReference type="ChEBI" id="CHEBI:456215"/>
        <dbReference type="EC" id="6.1.1.1"/>
    </reaction>
</comment>
<dbReference type="CDD" id="cd00165">
    <property type="entry name" value="S4"/>
    <property type="match status" value="1"/>
</dbReference>
<reference evidence="11 12" key="1">
    <citation type="submission" date="2020-03" db="EMBL/GenBank/DDBJ databases">
        <title>Genomic Encyclopedia of Type Strains, Phase IV (KMG-V): Genome sequencing to study the core and pangenomes of soil and plant-associated prokaryotes.</title>
        <authorList>
            <person name="Whitman W."/>
        </authorList>
    </citation>
    <scope>NUCLEOTIDE SEQUENCE [LARGE SCALE GENOMIC DNA]</scope>
    <source>
        <strain evidence="11 12">1B</strain>
    </source>
</reference>
<keyword evidence="5 8" id="KW-0648">Protein biosynthesis</keyword>
<evidence type="ECO:0000259" key="10">
    <source>
        <dbReference type="Pfam" id="PF22421"/>
    </source>
</evidence>
<evidence type="ECO:0000256" key="4">
    <source>
        <dbReference type="ARBA" id="ARBA00022884"/>
    </source>
</evidence>
<dbReference type="RefSeq" id="WP_168672930.1">
    <property type="nucleotide sequence ID" value="NZ_JAAVTK010000004.1"/>
</dbReference>
<comment type="caution">
    <text evidence="11">The sequence shown here is derived from an EMBL/GenBank/DDBJ whole genome shotgun (WGS) entry which is preliminary data.</text>
</comment>
<dbReference type="InterPro" id="IPR024107">
    <property type="entry name" value="Tyr-tRNA-ligase_bac_1"/>
</dbReference>
<comment type="subunit">
    <text evidence="8">Homodimer.</text>
</comment>
<keyword evidence="2 8" id="KW-0547">Nucleotide-binding</keyword>
<dbReference type="PRINTS" id="PR01040">
    <property type="entry name" value="TRNASYNTHTYR"/>
</dbReference>
<evidence type="ECO:0000256" key="8">
    <source>
        <dbReference type="HAMAP-Rule" id="MF_02006"/>
    </source>
</evidence>
<feature type="domain" description="Tyrosine--tRNA ligase SYY-like C-terminal" evidence="10">
    <location>
        <begin position="361"/>
        <end position="445"/>
    </location>
</feature>
<sequence>MSLIEELTWRGMFHDAMPGTAEHLAANAPITGYIGFDPTAASLHIGNLATIMLLVHLQRAGHRPVALVGGATGMIGDPSGKSAERNLLDEATLRHNQAGIQAQLEKFLDFSEGPTGALVVNNYDWFKEIGFLGFLREVGKHLTVNYMMAKDSVKRRISGNEDSGSDGISYTEFSYQLLQGYDFVHLNKTLNCTLQMGASDQWGNITTGTELIRRLNNADESTETQAPGTRHQAPNKAYALTGQLITKADGTKYGKSETGTVWLDAKLTSPYQFYQFFLNSADVDAPRLIRVFTLLSEPEILAIEAEHAAAPHLRTLQKALAADVTTRVHSAEATEAAIAASQVLFGGGDLASLDEATLLDVFAGVPHLRVLRAEMAELNTTTFLSDFTLHKIFPSKGEARKMIQAGGVSINREKVASPDASVGALQHLAGKYLVVQKGKKNYFLVELV</sequence>
<feature type="short sequence motif" description="'HIGH' region" evidence="8">
    <location>
        <begin position="38"/>
        <end position="47"/>
    </location>
</feature>
<evidence type="ECO:0000256" key="7">
    <source>
        <dbReference type="ARBA" id="ARBA00048248"/>
    </source>
</evidence>
<dbReference type="Gene3D" id="3.40.50.620">
    <property type="entry name" value="HUPs"/>
    <property type="match status" value="1"/>
</dbReference>
<accession>A0ABX1HJX6</accession>
<dbReference type="PANTHER" id="PTHR11766">
    <property type="entry name" value="TYROSYL-TRNA SYNTHETASE"/>
    <property type="match status" value="1"/>
</dbReference>
<keyword evidence="4 9" id="KW-0694">RNA-binding</keyword>
<comment type="subcellular location">
    <subcellularLocation>
        <location evidence="8">Cytoplasm</location>
    </subcellularLocation>
</comment>
<evidence type="ECO:0000256" key="5">
    <source>
        <dbReference type="ARBA" id="ARBA00022917"/>
    </source>
</evidence>
<dbReference type="Gene3D" id="3.10.290.10">
    <property type="entry name" value="RNA-binding S4 domain"/>
    <property type="match status" value="1"/>
</dbReference>
<evidence type="ECO:0000313" key="11">
    <source>
        <dbReference type="EMBL" id="NKI89306.1"/>
    </source>
</evidence>
<dbReference type="InterPro" id="IPR001412">
    <property type="entry name" value="aa-tRNA-synth_I_CS"/>
</dbReference>
<comment type="function">
    <text evidence="8">Catalyzes the attachment of tyrosine to tRNA(Tyr) in a two-step reaction: tyrosine is first activated by ATP to form Tyr-AMP and then transferred to the acceptor end of tRNA(Tyr).</text>
</comment>
<dbReference type="Gene3D" id="1.10.240.10">
    <property type="entry name" value="Tyrosyl-Transfer RNA Synthetase"/>
    <property type="match status" value="1"/>
</dbReference>
<dbReference type="PROSITE" id="PS00178">
    <property type="entry name" value="AA_TRNA_LIGASE_I"/>
    <property type="match status" value="1"/>
</dbReference>
<feature type="binding site" evidence="8">
    <location>
        <position position="175"/>
    </location>
    <ligand>
        <name>L-tyrosine</name>
        <dbReference type="ChEBI" id="CHEBI:58315"/>
    </ligand>
</feature>
<dbReference type="InterPro" id="IPR024088">
    <property type="entry name" value="Tyr-tRNA-ligase_bac-type"/>
</dbReference>
<dbReference type="InterPro" id="IPR002305">
    <property type="entry name" value="aa-tRNA-synth_Ic"/>
</dbReference>
<dbReference type="InterPro" id="IPR002307">
    <property type="entry name" value="Tyr-tRNA-ligase"/>
</dbReference>
<feature type="binding site" evidence="8">
    <location>
        <position position="33"/>
    </location>
    <ligand>
        <name>L-tyrosine</name>
        <dbReference type="ChEBI" id="CHEBI:58315"/>
    </ligand>
</feature>
<feature type="short sequence motif" description="'KMSKS' region" evidence="8">
    <location>
        <begin position="252"/>
        <end position="256"/>
    </location>
</feature>
<evidence type="ECO:0000256" key="3">
    <source>
        <dbReference type="ARBA" id="ARBA00022840"/>
    </source>
</evidence>
<dbReference type="NCBIfam" id="TIGR00234">
    <property type="entry name" value="tyrS"/>
    <property type="match status" value="1"/>
</dbReference>
<evidence type="ECO:0000256" key="1">
    <source>
        <dbReference type="ARBA" id="ARBA00022598"/>
    </source>
</evidence>
<evidence type="ECO:0000256" key="9">
    <source>
        <dbReference type="PROSITE-ProRule" id="PRU00182"/>
    </source>
</evidence>
<keyword evidence="8" id="KW-0963">Cytoplasm</keyword>
<dbReference type="CDD" id="cd00805">
    <property type="entry name" value="TyrRS_core"/>
    <property type="match status" value="1"/>
</dbReference>
<dbReference type="EC" id="6.1.1.1" evidence="8"/>
<dbReference type="InterPro" id="IPR014729">
    <property type="entry name" value="Rossmann-like_a/b/a_fold"/>
</dbReference>
<dbReference type="Proteomes" id="UP000717634">
    <property type="component" value="Unassembled WGS sequence"/>
</dbReference>
<protein>
    <recommendedName>
        <fullName evidence="8">Tyrosine--tRNA ligase</fullName>
        <ecNumber evidence="8">6.1.1.1</ecNumber>
    </recommendedName>
    <alternativeName>
        <fullName evidence="8">Tyrosyl-tRNA synthetase</fullName>
        <shortName evidence="8">TyrRS</shortName>
    </alternativeName>
</protein>
<dbReference type="PROSITE" id="PS50889">
    <property type="entry name" value="S4"/>
    <property type="match status" value="1"/>
</dbReference>
<keyword evidence="1 8" id="KW-0436">Ligase</keyword>
<evidence type="ECO:0000313" key="12">
    <source>
        <dbReference type="Proteomes" id="UP000717634"/>
    </source>
</evidence>
<gene>
    <name evidence="8" type="primary">tyrS</name>
    <name evidence="11" type="ORF">HBN54_001901</name>
</gene>
<dbReference type="Pfam" id="PF22421">
    <property type="entry name" value="SYY_C-terminal"/>
    <property type="match status" value="1"/>
</dbReference>
<dbReference type="GO" id="GO:0004831">
    <property type="term" value="F:tyrosine-tRNA ligase activity"/>
    <property type="evidence" value="ECO:0007669"/>
    <property type="project" value="UniProtKB-EC"/>
</dbReference>
<comment type="similarity">
    <text evidence="8">Belongs to the class-I aminoacyl-tRNA synthetase family. TyrS type 1 subfamily.</text>
</comment>
<dbReference type="InterPro" id="IPR036986">
    <property type="entry name" value="S4_RNA-bd_sf"/>
</dbReference>
<dbReference type="Pfam" id="PF00579">
    <property type="entry name" value="tRNA-synt_1b"/>
    <property type="match status" value="1"/>
</dbReference>
<dbReference type="InterPro" id="IPR054608">
    <property type="entry name" value="SYY-like_C"/>
</dbReference>
<dbReference type="HAMAP" id="MF_02006">
    <property type="entry name" value="Tyr_tRNA_synth_type1"/>
    <property type="match status" value="1"/>
</dbReference>
<dbReference type="EMBL" id="JAAVTK010000004">
    <property type="protein sequence ID" value="NKI89306.1"/>
    <property type="molecule type" value="Genomic_DNA"/>
</dbReference>
<dbReference type="SUPFAM" id="SSF55174">
    <property type="entry name" value="Alpha-L RNA-binding motif"/>
    <property type="match status" value="1"/>
</dbReference>
<evidence type="ECO:0000256" key="6">
    <source>
        <dbReference type="ARBA" id="ARBA00023146"/>
    </source>
</evidence>
<evidence type="ECO:0000256" key="2">
    <source>
        <dbReference type="ARBA" id="ARBA00022741"/>
    </source>
</evidence>
<feature type="binding site" evidence="8">
    <location>
        <position position="255"/>
    </location>
    <ligand>
        <name>ATP</name>
        <dbReference type="ChEBI" id="CHEBI:30616"/>
    </ligand>
</feature>
<proteinExistence type="inferred from homology"/>
<dbReference type="PANTHER" id="PTHR11766:SF0">
    <property type="entry name" value="TYROSINE--TRNA LIGASE, MITOCHONDRIAL"/>
    <property type="match status" value="1"/>
</dbReference>
<keyword evidence="3 8" id="KW-0067">ATP-binding</keyword>
<keyword evidence="12" id="KW-1185">Reference proteome</keyword>